<dbReference type="InterPro" id="IPR013783">
    <property type="entry name" value="Ig-like_fold"/>
</dbReference>
<dbReference type="Ensembl" id="ENSOKIT00005096708.1">
    <property type="protein sequence ID" value="ENSOKIP00005090489.1"/>
    <property type="gene ID" value="ENSOKIG00005039444.1"/>
</dbReference>
<dbReference type="SMART" id="SM00409">
    <property type="entry name" value="IG"/>
    <property type="match status" value="1"/>
</dbReference>
<evidence type="ECO:0000313" key="3">
    <source>
        <dbReference type="Proteomes" id="UP000694557"/>
    </source>
</evidence>
<dbReference type="CDD" id="cd00096">
    <property type="entry name" value="Ig"/>
    <property type="match status" value="2"/>
</dbReference>
<dbReference type="InterPro" id="IPR003599">
    <property type="entry name" value="Ig_sub"/>
</dbReference>
<sequence length="195" mass="21869">MLEGQLSGSALFNTSFYKNTKAIRNDKRHKIVVKDDIVTLQMLAIDAGDAGKYQCTVENEVGKSSCDCEMTLKGWRENLTFKYISVHFGILSVKMFFAFPPIEPPSFAQKIENMNSLCQPLRLECKVKGSPSLRMQWYKNGTKITDGDNYRQSFVDSTAVLELRTTRFDDNGVYTCEATNDAGSISCSTTLRVKG</sequence>
<dbReference type="Gene3D" id="2.60.40.10">
    <property type="entry name" value="Immunoglobulins"/>
    <property type="match status" value="2"/>
</dbReference>
<protein>
    <recommendedName>
        <fullName evidence="1">Ig-like domain-containing protein</fullName>
    </recommendedName>
</protein>
<evidence type="ECO:0000259" key="1">
    <source>
        <dbReference type="PROSITE" id="PS50835"/>
    </source>
</evidence>
<dbReference type="Pfam" id="PF07679">
    <property type="entry name" value="I-set"/>
    <property type="match status" value="2"/>
</dbReference>
<dbReference type="Proteomes" id="UP000694557">
    <property type="component" value="Unassembled WGS sequence"/>
</dbReference>
<dbReference type="PROSITE" id="PS50835">
    <property type="entry name" value="IG_LIKE"/>
    <property type="match status" value="1"/>
</dbReference>
<evidence type="ECO:0000313" key="2">
    <source>
        <dbReference type="Ensembl" id="ENSOKIP00005090489.1"/>
    </source>
</evidence>
<dbReference type="PANTHER" id="PTHR47633:SF4">
    <property type="entry name" value="MYOPALLADIN ISOFORM X1"/>
    <property type="match status" value="1"/>
</dbReference>
<dbReference type="InterPro" id="IPR013098">
    <property type="entry name" value="Ig_I-set"/>
</dbReference>
<reference evidence="2" key="1">
    <citation type="submission" date="2025-08" db="UniProtKB">
        <authorList>
            <consortium name="Ensembl"/>
        </authorList>
    </citation>
    <scope>IDENTIFICATION</scope>
</reference>
<keyword evidence="3" id="KW-1185">Reference proteome</keyword>
<dbReference type="SMART" id="SM00408">
    <property type="entry name" value="IGc2"/>
    <property type="match status" value="1"/>
</dbReference>
<accession>A0A8C7JRT7</accession>
<feature type="domain" description="Ig-like" evidence="1">
    <location>
        <begin position="100"/>
        <end position="192"/>
    </location>
</feature>
<proteinExistence type="predicted"/>
<dbReference type="FunFam" id="2.60.40.10:FF:000022">
    <property type="entry name" value="Cardiac titin"/>
    <property type="match status" value="2"/>
</dbReference>
<dbReference type="AlphaFoldDB" id="A0A8C7JRT7"/>
<dbReference type="InterPro" id="IPR007110">
    <property type="entry name" value="Ig-like_dom"/>
</dbReference>
<name>A0A8C7JRT7_ONCKI</name>
<dbReference type="PANTHER" id="PTHR47633">
    <property type="entry name" value="IMMUNOGLOBULIN"/>
    <property type="match status" value="1"/>
</dbReference>
<organism evidence="2 3">
    <name type="scientific">Oncorhynchus kisutch</name>
    <name type="common">Coho salmon</name>
    <name type="synonym">Salmo kisutch</name>
    <dbReference type="NCBI Taxonomy" id="8019"/>
    <lineage>
        <taxon>Eukaryota</taxon>
        <taxon>Metazoa</taxon>
        <taxon>Chordata</taxon>
        <taxon>Craniata</taxon>
        <taxon>Vertebrata</taxon>
        <taxon>Euteleostomi</taxon>
        <taxon>Actinopterygii</taxon>
        <taxon>Neopterygii</taxon>
        <taxon>Teleostei</taxon>
        <taxon>Protacanthopterygii</taxon>
        <taxon>Salmoniformes</taxon>
        <taxon>Salmonidae</taxon>
        <taxon>Salmoninae</taxon>
        <taxon>Oncorhynchus</taxon>
    </lineage>
</organism>
<reference evidence="2" key="2">
    <citation type="submission" date="2025-09" db="UniProtKB">
        <authorList>
            <consortium name="Ensembl"/>
        </authorList>
    </citation>
    <scope>IDENTIFICATION</scope>
</reference>
<dbReference type="InterPro" id="IPR003598">
    <property type="entry name" value="Ig_sub2"/>
</dbReference>
<dbReference type="InterPro" id="IPR036179">
    <property type="entry name" value="Ig-like_dom_sf"/>
</dbReference>
<dbReference type="SUPFAM" id="SSF48726">
    <property type="entry name" value="Immunoglobulin"/>
    <property type="match status" value="2"/>
</dbReference>
<dbReference type="GeneTree" id="ENSGT01110000267173"/>